<proteinExistence type="predicted"/>
<evidence type="ECO:0000259" key="1">
    <source>
        <dbReference type="PROSITE" id="PS50878"/>
    </source>
</evidence>
<dbReference type="InterPro" id="IPR043502">
    <property type="entry name" value="DNA/RNA_pol_sf"/>
</dbReference>
<accession>A0ABM5KYA0</accession>
<dbReference type="PROSITE" id="PS50878">
    <property type="entry name" value="RT_POL"/>
    <property type="match status" value="1"/>
</dbReference>
<evidence type="ECO:0000313" key="3">
    <source>
        <dbReference type="Proteomes" id="UP001652700"/>
    </source>
</evidence>
<evidence type="ECO:0000313" key="2">
    <source>
        <dbReference type="EnsemblMetazoa" id="XP_050515171.1"/>
    </source>
</evidence>
<dbReference type="InterPro" id="IPR000477">
    <property type="entry name" value="RT_dom"/>
</dbReference>
<reference evidence="2" key="1">
    <citation type="submission" date="2025-05" db="UniProtKB">
        <authorList>
            <consortium name="EnsemblMetazoa"/>
        </authorList>
    </citation>
    <scope>IDENTIFICATION</scope>
</reference>
<dbReference type="RefSeq" id="XP_050515171.1">
    <property type="nucleotide sequence ID" value="XM_050659214.1"/>
</dbReference>
<dbReference type="GeneID" id="126890342"/>
<dbReference type="Gene3D" id="3.30.70.270">
    <property type="match status" value="1"/>
</dbReference>
<dbReference type="EnsemblMetazoa" id="XM_050659214.1">
    <property type="protein sequence ID" value="XP_050515171.1"/>
    <property type="gene ID" value="LOC126890342"/>
</dbReference>
<dbReference type="Pfam" id="PF00078">
    <property type="entry name" value="RVT_1"/>
    <property type="match status" value="1"/>
</dbReference>
<dbReference type="InterPro" id="IPR043128">
    <property type="entry name" value="Rev_trsase/Diguanyl_cyclase"/>
</dbReference>
<protein>
    <recommendedName>
        <fullName evidence="1">Reverse transcriptase domain-containing protein</fullName>
    </recommendedName>
</protein>
<sequence>MHSVIQPLECAVKKLDCANKGISIDGKQLKNFRFADDIVIIADDINEANEMLTELAKAAEEVGLQINKDKTKIMTWKIKELTRKPEYKQNIGVDEKRDIEMDTENKLMVWTNYIEQLFNDNRDTIDNEYFVEETGPEIT</sequence>
<dbReference type="Proteomes" id="UP001652700">
    <property type="component" value="Unplaced"/>
</dbReference>
<name>A0ABM5KYA0_DIAVI</name>
<keyword evidence="3" id="KW-1185">Reference proteome</keyword>
<organism evidence="2 3">
    <name type="scientific">Diabrotica virgifera virgifera</name>
    <name type="common">western corn rootworm</name>
    <dbReference type="NCBI Taxonomy" id="50390"/>
    <lineage>
        <taxon>Eukaryota</taxon>
        <taxon>Metazoa</taxon>
        <taxon>Ecdysozoa</taxon>
        <taxon>Arthropoda</taxon>
        <taxon>Hexapoda</taxon>
        <taxon>Insecta</taxon>
        <taxon>Pterygota</taxon>
        <taxon>Neoptera</taxon>
        <taxon>Endopterygota</taxon>
        <taxon>Coleoptera</taxon>
        <taxon>Polyphaga</taxon>
        <taxon>Cucujiformia</taxon>
        <taxon>Chrysomeloidea</taxon>
        <taxon>Chrysomelidae</taxon>
        <taxon>Galerucinae</taxon>
        <taxon>Diabroticina</taxon>
        <taxon>Diabroticites</taxon>
        <taxon>Diabrotica</taxon>
    </lineage>
</organism>
<feature type="domain" description="Reverse transcriptase" evidence="1">
    <location>
        <begin position="1"/>
        <end position="115"/>
    </location>
</feature>
<dbReference type="SUPFAM" id="SSF56672">
    <property type="entry name" value="DNA/RNA polymerases"/>
    <property type="match status" value="1"/>
</dbReference>